<feature type="chain" id="PRO_5026242421" evidence="3">
    <location>
        <begin position="29"/>
        <end position="604"/>
    </location>
</feature>
<evidence type="ECO:0000256" key="1">
    <source>
        <dbReference type="SAM" id="MobiDB-lite"/>
    </source>
</evidence>
<protein>
    <submittedName>
        <fullName evidence="5">Uncharacterized protein</fullName>
    </submittedName>
</protein>
<feature type="region of interest" description="Disordered" evidence="1">
    <location>
        <begin position="560"/>
        <end position="586"/>
    </location>
</feature>
<feature type="transmembrane region" description="Helical" evidence="2">
    <location>
        <begin position="466"/>
        <end position="489"/>
    </location>
</feature>
<keyword evidence="2" id="KW-0812">Transmembrane</keyword>
<sequence>MGQRPSAKSVRNFVIFLLILQNCGRARTQRSADKQAEQAGRDGLAKLEFSAQSVHRTGAGEEEALYVFNFAKIYETLYGYARLLQAKSNHSSEIQHNEGRTLLWQPQLQSADRRVSRKPFHVLEQLQQDLGDKLKRTTTVKPFSVLRKLAVEQQKQLMQFQRKSNASFHILEALDMDQEVLDRRTTTTKPFHVLQQLSEDLEEAYRHTTTMKPFHIVNALMEESAKKQDHHPEDEAEEEEGFEVLEPIVGEVEPRPQHKDLLKDQHKGVPQEQGRAKDSQKRKRKRIRRRRKRIRRRRKRTRRRRRKKRKKRRKKRKKKKNKGDKGDKKKKRKKKGKRKRKRKKQKPEPTESPGLALFQPGHVIFANPTKQPHYYHHPHHGEYPSYPHPHQSPSMAVSTALLATLTTTKPPTTTHRPFSKIKYLLRHNSLFKKKKKEYLSHVGQVLYPFVKFVAFFTVLNPFTLGVFLFTLVSPVVFGFLGFVALSVLVKPFLNLVFGVKQNVDAFDRKRFLANKRAERLKLGLRPVTIHKHYYQQKPVHSAPPLNLRPVGHWRRQWGHLQPPPRPSLSPPSTLPSPPTRTMKQHFNPLLPDHREALDMDYDYV</sequence>
<keyword evidence="4" id="KW-1185">Reference proteome</keyword>
<evidence type="ECO:0000256" key="3">
    <source>
        <dbReference type="SAM" id="SignalP"/>
    </source>
</evidence>
<feature type="transmembrane region" description="Helical" evidence="2">
    <location>
        <begin position="438"/>
        <end position="459"/>
    </location>
</feature>
<keyword evidence="2" id="KW-1133">Transmembrane helix</keyword>
<gene>
    <name evidence="5" type="primary">LOC4813493</name>
</gene>
<feature type="compositionally biased region" description="Basic residues" evidence="1">
    <location>
        <begin position="280"/>
        <end position="345"/>
    </location>
</feature>
<dbReference type="AlphaFoldDB" id="A0A6I8UDK2"/>
<proteinExistence type="predicted"/>
<keyword evidence="2" id="KW-0472">Membrane</keyword>
<accession>A0A6I8UDK2</accession>
<reference evidence="5" key="1">
    <citation type="submission" date="2025-08" db="UniProtKB">
        <authorList>
            <consortium name="RefSeq"/>
        </authorList>
    </citation>
    <scope>IDENTIFICATION</scope>
    <source>
        <strain evidence="5">MV-25-SWS-2005</strain>
        <tissue evidence="5">Whole body</tissue>
    </source>
</reference>
<evidence type="ECO:0000256" key="2">
    <source>
        <dbReference type="SAM" id="Phobius"/>
    </source>
</evidence>
<organism evidence="4 5">
    <name type="scientific">Drosophila pseudoobscura pseudoobscura</name>
    <name type="common">Fruit fly</name>
    <dbReference type="NCBI Taxonomy" id="46245"/>
    <lineage>
        <taxon>Eukaryota</taxon>
        <taxon>Metazoa</taxon>
        <taxon>Ecdysozoa</taxon>
        <taxon>Arthropoda</taxon>
        <taxon>Hexapoda</taxon>
        <taxon>Insecta</taxon>
        <taxon>Pterygota</taxon>
        <taxon>Neoptera</taxon>
        <taxon>Endopterygota</taxon>
        <taxon>Diptera</taxon>
        <taxon>Brachycera</taxon>
        <taxon>Muscomorpha</taxon>
        <taxon>Ephydroidea</taxon>
        <taxon>Drosophilidae</taxon>
        <taxon>Drosophila</taxon>
        <taxon>Sophophora</taxon>
    </lineage>
</organism>
<feature type="region of interest" description="Disordered" evidence="1">
    <location>
        <begin position="253"/>
        <end position="390"/>
    </location>
</feature>
<dbReference type="InParanoid" id="A0A6I8UDK2"/>
<feature type="compositionally biased region" description="Basic and acidic residues" evidence="1">
    <location>
        <begin position="253"/>
        <end position="279"/>
    </location>
</feature>
<dbReference type="RefSeq" id="XP_001353808.3">
    <property type="nucleotide sequence ID" value="XM_001353772.3"/>
</dbReference>
<dbReference type="KEGG" id="dpo:4813493"/>
<evidence type="ECO:0000313" key="5">
    <source>
        <dbReference type="RefSeq" id="XP_001353808.3"/>
    </source>
</evidence>
<evidence type="ECO:0000313" key="4">
    <source>
        <dbReference type="Proteomes" id="UP000001819"/>
    </source>
</evidence>
<name>A0A6I8UDK2_DROPS</name>
<keyword evidence="3" id="KW-0732">Signal</keyword>
<dbReference type="Proteomes" id="UP000001819">
    <property type="component" value="Chromosome X"/>
</dbReference>
<feature type="signal peptide" evidence="3">
    <location>
        <begin position="1"/>
        <end position="28"/>
    </location>
</feature>
<feature type="compositionally biased region" description="Pro residues" evidence="1">
    <location>
        <begin position="561"/>
        <end position="578"/>
    </location>
</feature>